<gene>
    <name evidence="1" type="ORF">EF807_05645</name>
</gene>
<dbReference type="EMBL" id="RXIL01000102">
    <property type="protein sequence ID" value="RZN68585.1"/>
    <property type="molecule type" value="Genomic_DNA"/>
</dbReference>
<dbReference type="Proteomes" id="UP000320766">
    <property type="component" value="Unassembled WGS sequence"/>
</dbReference>
<sequence>MSDQVQTGVEKLCHTIIHIRRPSDDGTATYPYQVAKEGFAEGRKDGYGMIDTIETGKKIHLYYPQNNFKIFPIGPKMHPMHVSTADPQAIARVGQMTKMSCSKTCAVIPRI</sequence>
<proteinExistence type="predicted"/>
<protein>
    <submittedName>
        <fullName evidence="1">Uncharacterized protein</fullName>
    </submittedName>
</protein>
<evidence type="ECO:0000313" key="1">
    <source>
        <dbReference type="EMBL" id="RZN68585.1"/>
    </source>
</evidence>
<reference evidence="1 2" key="1">
    <citation type="journal article" date="2019" name="Nat. Microbiol.">
        <title>Wide diversity of methane and short-chain alkane metabolisms in uncultured archaea.</title>
        <authorList>
            <person name="Borrel G."/>
            <person name="Adam P.S."/>
            <person name="McKay L.J."/>
            <person name="Chen L.X."/>
            <person name="Sierra-Garcia I.N."/>
            <person name="Sieber C.M."/>
            <person name="Letourneur Q."/>
            <person name="Ghozlane A."/>
            <person name="Andersen G.L."/>
            <person name="Li W.J."/>
            <person name="Hallam S.J."/>
            <person name="Muyzer G."/>
            <person name="de Oliveira V.M."/>
            <person name="Inskeep W.P."/>
            <person name="Banfield J.F."/>
            <person name="Gribaldo S."/>
        </authorList>
    </citation>
    <scope>NUCLEOTIDE SEQUENCE [LARGE SCALE GENOMIC DNA]</scope>
    <source>
        <strain evidence="1">NM1b</strain>
    </source>
</reference>
<evidence type="ECO:0000313" key="2">
    <source>
        <dbReference type="Proteomes" id="UP000320766"/>
    </source>
</evidence>
<accession>A0A520KW70</accession>
<comment type="caution">
    <text evidence="1">The sequence shown here is derived from an EMBL/GenBank/DDBJ whole genome shotgun (WGS) entry which is preliminary data.</text>
</comment>
<organism evidence="1 2">
    <name type="scientific">Candidatus Methanolliviera hydrocarbonicum</name>
    <dbReference type="NCBI Taxonomy" id="2491085"/>
    <lineage>
        <taxon>Archaea</taxon>
        <taxon>Methanobacteriati</taxon>
        <taxon>Methanobacteriota</taxon>
        <taxon>Candidatus Methanoliparia</taxon>
        <taxon>Candidatus Methanoliparales</taxon>
        <taxon>Candidatus Methanollivieraceae</taxon>
        <taxon>Candidatus Methanolliviera</taxon>
    </lineage>
</organism>
<dbReference type="AlphaFoldDB" id="A0A520KW70"/>
<name>A0A520KW70_9EURY</name>